<dbReference type="Proteomes" id="UP001369815">
    <property type="component" value="Unassembled WGS sequence"/>
</dbReference>
<keyword evidence="4" id="KW-1185">Reference proteome</keyword>
<evidence type="ECO:0000313" key="4">
    <source>
        <dbReference type="Proteomes" id="UP001369815"/>
    </source>
</evidence>
<evidence type="ECO:0000259" key="2">
    <source>
        <dbReference type="PROSITE" id="PS50263"/>
    </source>
</evidence>
<comment type="caution">
    <text evidence="3">The sequence shown here is derived from an EMBL/GenBank/DDBJ whole genome shotgun (WGS) entry which is preliminary data.</text>
</comment>
<name>A0AAX6MWF0_9PEZI</name>
<dbReference type="InterPro" id="IPR036526">
    <property type="entry name" value="C-N_Hydrolase_sf"/>
</dbReference>
<dbReference type="InterPro" id="IPR003010">
    <property type="entry name" value="C-N_Hydrolase"/>
</dbReference>
<dbReference type="SUPFAM" id="SSF56317">
    <property type="entry name" value="Carbon-nitrogen hydrolase"/>
    <property type="match status" value="1"/>
</dbReference>
<evidence type="ECO:0000256" key="1">
    <source>
        <dbReference type="ARBA" id="ARBA00008129"/>
    </source>
</evidence>
<evidence type="ECO:0000313" key="3">
    <source>
        <dbReference type="EMBL" id="KAK6956753.1"/>
    </source>
</evidence>
<dbReference type="AlphaFoldDB" id="A0AAX6MWF0"/>
<organism evidence="3 4">
    <name type="scientific">Daldinia eschscholtzii</name>
    <dbReference type="NCBI Taxonomy" id="292717"/>
    <lineage>
        <taxon>Eukaryota</taxon>
        <taxon>Fungi</taxon>
        <taxon>Dikarya</taxon>
        <taxon>Ascomycota</taxon>
        <taxon>Pezizomycotina</taxon>
        <taxon>Sordariomycetes</taxon>
        <taxon>Xylariomycetidae</taxon>
        <taxon>Xylariales</taxon>
        <taxon>Hypoxylaceae</taxon>
        <taxon>Daldinia</taxon>
    </lineage>
</organism>
<dbReference type="InterPro" id="IPR044149">
    <property type="entry name" value="Nitrilases_CHs"/>
</dbReference>
<sequence>MLNKQVKAGVVHAAPVYMDKAAGLRKVIATISDASVKSVELLAFPEVFVPGFPYFTNCYAPNASTVALYAAQSVVVPDDLVEVQAACAKHKMVVILGISERMRDGYTLFNSIVSIDADGTILGVHRKVQPTWAERLVWGQGSGYTLKTYEPKNTGYRIGALACWEHTINGARQALIDQGEHIHVGCWPALDILDGFEDVACSQIEALMKAHALTAQVFVLCPSSYVDDTCLKWLEQNLGPQDKVKAGGGWTAIIHPFCPIIGGPFRDPIDTIVTAEIDLSQLDLVKVYVDGAGHYKRPEIFRMDVNREQRWKDETDVVGPIPRNVS</sequence>
<protein>
    <recommendedName>
        <fullName evidence="2">CN hydrolase domain-containing protein</fullName>
    </recommendedName>
</protein>
<comment type="similarity">
    <text evidence="1">Belongs to the carbon-nitrogen hydrolase superfamily. Nitrilase family.</text>
</comment>
<accession>A0AAX6MWF0</accession>
<dbReference type="GO" id="GO:0003824">
    <property type="term" value="F:catalytic activity"/>
    <property type="evidence" value="ECO:0007669"/>
    <property type="project" value="InterPro"/>
</dbReference>
<dbReference type="PANTHER" id="PTHR46044:SF1">
    <property type="entry name" value="CN HYDROLASE DOMAIN-CONTAINING PROTEIN"/>
    <property type="match status" value="1"/>
</dbReference>
<dbReference type="PANTHER" id="PTHR46044">
    <property type="entry name" value="NITRILASE"/>
    <property type="match status" value="1"/>
</dbReference>
<gene>
    <name evidence="3" type="ORF">Daesc_002033</name>
</gene>
<dbReference type="Pfam" id="PF00795">
    <property type="entry name" value="CN_hydrolase"/>
    <property type="match status" value="1"/>
</dbReference>
<proteinExistence type="inferred from homology"/>
<dbReference type="PROSITE" id="PS50263">
    <property type="entry name" value="CN_HYDROLASE"/>
    <property type="match status" value="1"/>
</dbReference>
<feature type="domain" description="CN hydrolase" evidence="2">
    <location>
        <begin position="6"/>
        <end position="279"/>
    </location>
</feature>
<dbReference type="Gene3D" id="3.60.110.10">
    <property type="entry name" value="Carbon-nitrogen hydrolase"/>
    <property type="match status" value="1"/>
</dbReference>
<dbReference type="CDD" id="cd07564">
    <property type="entry name" value="nitrilases_CHs"/>
    <property type="match status" value="1"/>
</dbReference>
<reference evidence="3 4" key="1">
    <citation type="journal article" date="2024" name="Front Chem Biol">
        <title>Unveiling the potential of Daldinia eschscholtzii MFLUCC 19-0629 through bioactivity and bioinformatics studies for enhanced sustainable agriculture production.</title>
        <authorList>
            <person name="Brooks S."/>
            <person name="Weaver J.A."/>
            <person name="Klomchit A."/>
            <person name="Alharthi S.A."/>
            <person name="Onlamun T."/>
            <person name="Nurani R."/>
            <person name="Vong T.K."/>
            <person name="Alberti F."/>
            <person name="Greco C."/>
        </authorList>
    </citation>
    <scope>NUCLEOTIDE SEQUENCE [LARGE SCALE GENOMIC DNA]</scope>
    <source>
        <strain evidence="3">MFLUCC 19-0629</strain>
    </source>
</reference>
<dbReference type="EMBL" id="JBANMG010000002">
    <property type="protein sequence ID" value="KAK6956753.1"/>
    <property type="molecule type" value="Genomic_DNA"/>
</dbReference>